<gene>
    <name evidence="1" type="ORF">J0A68_22710</name>
</gene>
<dbReference type="EMBL" id="JAFKCT010000094">
    <property type="protein sequence ID" value="MBN7813771.1"/>
    <property type="molecule type" value="Genomic_DNA"/>
</dbReference>
<reference evidence="1 2" key="1">
    <citation type="submission" date="2021-03" db="EMBL/GenBank/DDBJ databases">
        <title>novel species isolated from a fishpond in China.</title>
        <authorList>
            <person name="Lu H."/>
            <person name="Cai Z."/>
        </authorList>
    </citation>
    <scope>NUCLEOTIDE SEQUENCE [LARGE SCALE GENOMIC DNA]</scope>
    <source>
        <strain evidence="1 2">H41</strain>
    </source>
</reference>
<evidence type="ECO:0000313" key="1">
    <source>
        <dbReference type="EMBL" id="MBN7813771.1"/>
    </source>
</evidence>
<dbReference type="Proteomes" id="UP000664317">
    <property type="component" value="Unassembled WGS sequence"/>
</dbReference>
<name>A0ABS3C9I4_9BACT</name>
<proteinExistence type="predicted"/>
<comment type="caution">
    <text evidence="1">The sequence shown here is derived from an EMBL/GenBank/DDBJ whole genome shotgun (WGS) entry which is preliminary data.</text>
</comment>
<keyword evidence="2" id="KW-1185">Reference proteome</keyword>
<sequence length="91" mass="10005">MISSSSSIKFLGSIYSSCHILAILSNLLKHTHILTMSLCGGGDNGWVWVTVAVSCGWRMTISATDCGESRMAGPQSMKEKRNIWQIKRCLI</sequence>
<feature type="non-terminal residue" evidence="1">
    <location>
        <position position="1"/>
    </location>
</feature>
<organism evidence="1 2">
    <name type="scientific">Algoriphagus oliviformis</name>
    <dbReference type="NCBI Taxonomy" id="2811231"/>
    <lineage>
        <taxon>Bacteria</taxon>
        <taxon>Pseudomonadati</taxon>
        <taxon>Bacteroidota</taxon>
        <taxon>Cytophagia</taxon>
        <taxon>Cytophagales</taxon>
        <taxon>Cyclobacteriaceae</taxon>
        <taxon>Algoriphagus</taxon>
    </lineage>
</organism>
<evidence type="ECO:0000313" key="2">
    <source>
        <dbReference type="Proteomes" id="UP000664317"/>
    </source>
</evidence>
<accession>A0ABS3C9I4</accession>
<protein>
    <submittedName>
        <fullName evidence="1">Uncharacterized protein</fullName>
    </submittedName>
</protein>